<organism evidence="1 2">
    <name type="scientific">Pangasianodon gigas</name>
    <name type="common">Mekong giant catfish</name>
    <name type="synonym">Pangasius gigas</name>
    <dbReference type="NCBI Taxonomy" id="30993"/>
    <lineage>
        <taxon>Eukaryota</taxon>
        <taxon>Metazoa</taxon>
        <taxon>Chordata</taxon>
        <taxon>Craniata</taxon>
        <taxon>Vertebrata</taxon>
        <taxon>Euteleostomi</taxon>
        <taxon>Actinopterygii</taxon>
        <taxon>Neopterygii</taxon>
        <taxon>Teleostei</taxon>
        <taxon>Ostariophysi</taxon>
        <taxon>Siluriformes</taxon>
        <taxon>Pangasiidae</taxon>
        <taxon>Pangasianodon</taxon>
    </lineage>
</organism>
<comment type="caution">
    <text evidence="1">The sequence shown here is derived from an EMBL/GenBank/DDBJ whole genome shotgun (WGS) entry which is preliminary data.</text>
</comment>
<protein>
    <submittedName>
        <fullName evidence="1">Uncharacterized protein</fullName>
    </submittedName>
</protein>
<proteinExistence type="predicted"/>
<sequence>MAFSRRCLHFRSAQVHRLSAFEPFALKADVLSLHGDGLESSVMVQVQRHEGKQVYSSLNSNYWRQNIFD</sequence>
<name>A0ACC5X8S6_PANGG</name>
<dbReference type="EMBL" id="CM040469">
    <property type="protein sequence ID" value="MCI4387657.1"/>
    <property type="molecule type" value="Genomic_DNA"/>
</dbReference>
<dbReference type="Proteomes" id="UP000829447">
    <property type="component" value="Linkage Group LG16"/>
</dbReference>
<evidence type="ECO:0000313" key="1">
    <source>
        <dbReference type="EMBL" id="MCI4387657.1"/>
    </source>
</evidence>
<gene>
    <name evidence="1" type="ORF">PGIGA_G00076940</name>
</gene>
<keyword evidence="2" id="KW-1185">Reference proteome</keyword>
<reference evidence="1 2" key="1">
    <citation type="journal article" date="2022" name="bioRxiv">
        <title>An ancient truncated duplication of the anti-Mullerian hormone receptor type 2 gene is a potential conserved master sex determinant in the Pangasiidae catfish family.</title>
        <authorList>
            <person name="Wen M."/>
            <person name="Pan Q."/>
            <person name="Jouanno E."/>
            <person name="Montfort J."/>
            <person name="Zahm M."/>
            <person name="Cabau C."/>
            <person name="Klopp C."/>
            <person name="Iampietro C."/>
            <person name="Roques C."/>
            <person name="Bouchez O."/>
            <person name="Castinel A."/>
            <person name="Donnadieu C."/>
            <person name="Parrinello H."/>
            <person name="Poncet C."/>
            <person name="Belmonte E."/>
            <person name="Gautier V."/>
            <person name="Avarre J.-C."/>
            <person name="Dugue R."/>
            <person name="Gustiano R."/>
            <person name="Ha T.T.T."/>
            <person name="Campet M."/>
            <person name="Sriphairoj K."/>
            <person name="Ribolli J."/>
            <person name="de Almeida F.L."/>
            <person name="Desvignes T."/>
            <person name="Postlethwait J.H."/>
            <person name="Bucao C.F."/>
            <person name="Robinson-Rechavi M."/>
            <person name="Bobe J."/>
            <person name="Herpin A."/>
            <person name="Guiguen Y."/>
        </authorList>
    </citation>
    <scope>NUCLEOTIDE SEQUENCE [LARGE SCALE GENOMIC DNA]</scope>
    <source>
        <strain evidence="1">YG-Dec2019</strain>
    </source>
</reference>
<accession>A0ACC5X8S6</accession>
<evidence type="ECO:0000313" key="2">
    <source>
        <dbReference type="Proteomes" id="UP000829447"/>
    </source>
</evidence>